<accession>L1IUH5</accession>
<dbReference type="OMA" id="ITIAQRW"/>
<sequence>MVAGTEAFMGGAPPMLAPSASLSAKATMVGPSSRKAPACLALRMQDNDGPASPKRMGASVDADGKSNVWAVEPKMQVQDPESSGQSTALIGGVAAAGIAAIAAILSSGILNNVEQR</sequence>
<reference evidence="2 4" key="1">
    <citation type="journal article" date="2012" name="Nature">
        <title>Algal genomes reveal evolutionary mosaicism and the fate of nucleomorphs.</title>
        <authorList>
            <consortium name="DOE Joint Genome Institute"/>
            <person name="Curtis B.A."/>
            <person name="Tanifuji G."/>
            <person name="Burki F."/>
            <person name="Gruber A."/>
            <person name="Irimia M."/>
            <person name="Maruyama S."/>
            <person name="Arias M.C."/>
            <person name="Ball S.G."/>
            <person name="Gile G.H."/>
            <person name="Hirakawa Y."/>
            <person name="Hopkins J.F."/>
            <person name="Kuo A."/>
            <person name="Rensing S.A."/>
            <person name="Schmutz J."/>
            <person name="Symeonidi A."/>
            <person name="Elias M."/>
            <person name="Eveleigh R.J."/>
            <person name="Herman E.K."/>
            <person name="Klute M.J."/>
            <person name="Nakayama T."/>
            <person name="Obornik M."/>
            <person name="Reyes-Prieto A."/>
            <person name="Armbrust E.V."/>
            <person name="Aves S.J."/>
            <person name="Beiko R.G."/>
            <person name="Coutinho P."/>
            <person name="Dacks J.B."/>
            <person name="Durnford D.G."/>
            <person name="Fast N.M."/>
            <person name="Green B.R."/>
            <person name="Grisdale C.J."/>
            <person name="Hempel F."/>
            <person name="Henrissat B."/>
            <person name="Hoppner M.P."/>
            <person name="Ishida K."/>
            <person name="Kim E."/>
            <person name="Koreny L."/>
            <person name="Kroth P.G."/>
            <person name="Liu Y."/>
            <person name="Malik S.B."/>
            <person name="Maier U.G."/>
            <person name="McRose D."/>
            <person name="Mock T."/>
            <person name="Neilson J.A."/>
            <person name="Onodera N.T."/>
            <person name="Poole A.M."/>
            <person name="Pritham E.J."/>
            <person name="Richards T.A."/>
            <person name="Rocap G."/>
            <person name="Roy S.W."/>
            <person name="Sarai C."/>
            <person name="Schaack S."/>
            <person name="Shirato S."/>
            <person name="Slamovits C.H."/>
            <person name="Spencer D.F."/>
            <person name="Suzuki S."/>
            <person name="Worden A.Z."/>
            <person name="Zauner S."/>
            <person name="Barry K."/>
            <person name="Bell C."/>
            <person name="Bharti A.K."/>
            <person name="Crow J.A."/>
            <person name="Grimwood J."/>
            <person name="Kramer R."/>
            <person name="Lindquist E."/>
            <person name="Lucas S."/>
            <person name="Salamov A."/>
            <person name="McFadden G.I."/>
            <person name="Lane C.E."/>
            <person name="Keeling P.J."/>
            <person name="Gray M.W."/>
            <person name="Grigoriev I.V."/>
            <person name="Archibald J.M."/>
        </authorList>
    </citation>
    <scope>NUCLEOTIDE SEQUENCE</scope>
    <source>
        <strain evidence="2 4">CCMP2712</strain>
    </source>
</reference>
<dbReference type="KEGG" id="gtt:GUITHDRAFT_154260"/>
<reference evidence="3" key="3">
    <citation type="submission" date="2016-03" db="UniProtKB">
        <authorList>
            <consortium name="EnsemblProtists"/>
        </authorList>
    </citation>
    <scope>IDENTIFICATION</scope>
</reference>
<keyword evidence="1" id="KW-1133">Transmembrane helix</keyword>
<dbReference type="PaxDb" id="55529-EKX39901"/>
<dbReference type="EnsemblProtists" id="EKX39901">
    <property type="protein sequence ID" value="EKX39901"/>
    <property type="gene ID" value="GUITHDRAFT_154260"/>
</dbReference>
<keyword evidence="1" id="KW-0812">Transmembrane</keyword>
<dbReference type="RefSeq" id="XP_005826881.1">
    <property type="nucleotide sequence ID" value="XM_005826824.1"/>
</dbReference>
<evidence type="ECO:0000313" key="2">
    <source>
        <dbReference type="EMBL" id="EKX39901.1"/>
    </source>
</evidence>
<keyword evidence="4" id="KW-1185">Reference proteome</keyword>
<evidence type="ECO:0000313" key="4">
    <source>
        <dbReference type="Proteomes" id="UP000011087"/>
    </source>
</evidence>
<protein>
    <submittedName>
        <fullName evidence="2 3">Uncharacterized protein</fullName>
    </submittedName>
</protein>
<name>L1IUH5_GUITC</name>
<dbReference type="EMBL" id="JH993035">
    <property type="protein sequence ID" value="EKX39901.1"/>
    <property type="molecule type" value="Genomic_DNA"/>
</dbReference>
<organism evidence="2">
    <name type="scientific">Guillardia theta (strain CCMP2712)</name>
    <name type="common">Cryptophyte</name>
    <dbReference type="NCBI Taxonomy" id="905079"/>
    <lineage>
        <taxon>Eukaryota</taxon>
        <taxon>Cryptophyceae</taxon>
        <taxon>Pyrenomonadales</taxon>
        <taxon>Geminigeraceae</taxon>
        <taxon>Guillardia</taxon>
    </lineage>
</organism>
<dbReference type="GeneID" id="17296676"/>
<dbReference type="eggNOG" id="ENOG502SG3U">
    <property type="taxonomic scope" value="Eukaryota"/>
</dbReference>
<evidence type="ECO:0000313" key="3">
    <source>
        <dbReference type="EnsemblProtists" id="EKX39901"/>
    </source>
</evidence>
<dbReference type="OrthoDB" id="46519at2759"/>
<proteinExistence type="predicted"/>
<feature type="transmembrane region" description="Helical" evidence="1">
    <location>
        <begin position="88"/>
        <end position="110"/>
    </location>
</feature>
<reference evidence="4" key="2">
    <citation type="submission" date="2012-11" db="EMBL/GenBank/DDBJ databases">
        <authorList>
            <person name="Kuo A."/>
            <person name="Curtis B.A."/>
            <person name="Tanifuji G."/>
            <person name="Burki F."/>
            <person name="Gruber A."/>
            <person name="Irimia M."/>
            <person name="Maruyama S."/>
            <person name="Arias M.C."/>
            <person name="Ball S.G."/>
            <person name="Gile G.H."/>
            <person name="Hirakawa Y."/>
            <person name="Hopkins J.F."/>
            <person name="Rensing S.A."/>
            <person name="Schmutz J."/>
            <person name="Symeonidi A."/>
            <person name="Elias M."/>
            <person name="Eveleigh R.J."/>
            <person name="Herman E.K."/>
            <person name="Klute M.J."/>
            <person name="Nakayama T."/>
            <person name="Obornik M."/>
            <person name="Reyes-Prieto A."/>
            <person name="Armbrust E.V."/>
            <person name="Aves S.J."/>
            <person name="Beiko R.G."/>
            <person name="Coutinho P."/>
            <person name="Dacks J.B."/>
            <person name="Durnford D.G."/>
            <person name="Fast N.M."/>
            <person name="Green B.R."/>
            <person name="Grisdale C."/>
            <person name="Hempe F."/>
            <person name="Henrissat B."/>
            <person name="Hoppner M.P."/>
            <person name="Ishida K.-I."/>
            <person name="Kim E."/>
            <person name="Koreny L."/>
            <person name="Kroth P.G."/>
            <person name="Liu Y."/>
            <person name="Malik S.-B."/>
            <person name="Maier U.G."/>
            <person name="McRose D."/>
            <person name="Mock T."/>
            <person name="Neilson J.A."/>
            <person name="Onodera N.T."/>
            <person name="Poole A.M."/>
            <person name="Pritham E.J."/>
            <person name="Richards T.A."/>
            <person name="Rocap G."/>
            <person name="Roy S.W."/>
            <person name="Sarai C."/>
            <person name="Schaack S."/>
            <person name="Shirato S."/>
            <person name="Slamovits C.H."/>
            <person name="Spencer D.F."/>
            <person name="Suzuki S."/>
            <person name="Worden A.Z."/>
            <person name="Zauner S."/>
            <person name="Barry K."/>
            <person name="Bell C."/>
            <person name="Bharti A.K."/>
            <person name="Crow J.A."/>
            <person name="Grimwood J."/>
            <person name="Kramer R."/>
            <person name="Lindquist E."/>
            <person name="Lucas S."/>
            <person name="Salamov A."/>
            <person name="McFadden G.I."/>
            <person name="Lane C.E."/>
            <person name="Keeling P.J."/>
            <person name="Gray M.W."/>
            <person name="Grigoriev I.V."/>
            <person name="Archibald J.M."/>
        </authorList>
    </citation>
    <scope>NUCLEOTIDE SEQUENCE</scope>
    <source>
        <strain evidence="4">CCMP2712</strain>
    </source>
</reference>
<dbReference type="AlphaFoldDB" id="L1IUH5"/>
<gene>
    <name evidence="2" type="ORF">GUITHDRAFT_154260</name>
</gene>
<dbReference type="Proteomes" id="UP000011087">
    <property type="component" value="Unassembled WGS sequence"/>
</dbReference>
<evidence type="ECO:0000256" key="1">
    <source>
        <dbReference type="SAM" id="Phobius"/>
    </source>
</evidence>
<keyword evidence="1" id="KW-0472">Membrane</keyword>
<dbReference type="HOGENOM" id="CLU_171436_0_0_1"/>